<name>A0A167PSM4_PENCH</name>
<accession>A0A167PSM4</accession>
<sequence>MSDMEVQVAAQTRAALKADLTLRCVLRGKYRHKSRRSADVIPWAQSRVERLSNAVLREVGQQTAGFSIQLNVIQMLRLRNVVYIFYDLFLDECDKQVRTEITESFHTKRPIHAITRKGKVYIMRRDERADKDVAQQYAQMSSIDKGPRPFFSDLADPPFYNEHGRRIERGEEGYVPLAEMLREDDRRLQEEADEKRRQDEPDGNMEQD</sequence>
<reference evidence="2" key="1">
    <citation type="journal article" date="2014" name="Genome Announc.">
        <title>Complete sequencing and chromosome-scale genome assembly of the industrial progenitor strain P2niaD18 from the penicillin producer Penicillium chrysogenum.</title>
        <authorList>
            <person name="Specht T."/>
            <person name="Dahlmann T.A."/>
            <person name="Zadra I."/>
            <person name="Kurnsteiner H."/>
            <person name="Kuck U."/>
        </authorList>
    </citation>
    <scope>NUCLEOTIDE SEQUENCE [LARGE SCALE GENOMIC DNA]</scope>
    <source>
        <strain evidence="2">P2niaD18</strain>
    </source>
</reference>
<evidence type="ECO:0000313" key="2">
    <source>
        <dbReference type="EMBL" id="KZN83757.1"/>
    </source>
</evidence>
<evidence type="ECO:0000256" key="1">
    <source>
        <dbReference type="SAM" id="MobiDB-lite"/>
    </source>
</evidence>
<feature type="region of interest" description="Disordered" evidence="1">
    <location>
        <begin position="183"/>
        <end position="208"/>
    </location>
</feature>
<dbReference type="EMBL" id="CM002801">
    <property type="protein sequence ID" value="KZN83757.1"/>
    <property type="molecule type" value="Genomic_DNA"/>
</dbReference>
<proteinExistence type="predicted"/>
<dbReference type="Proteomes" id="UP000076449">
    <property type="component" value="Chromosome IV"/>
</dbReference>
<feature type="compositionally biased region" description="Basic and acidic residues" evidence="1">
    <location>
        <begin position="183"/>
        <end position="200"/>
    </location>
</feature>
<organism evidence="2">
    <name type="scientific">Penicillium chrysogenum</name>
    <name type="common">Penicillium notatum</name>
    <dbReference type="NCBI Taxonomy" id="5076"/>
    <lineage>
        <taxon>Eukaryota</taxon>
        <taxon>Fungi</taxon>
        <taxon>Dikarya</taxon>
        <taxon>Ascomycota</taxon>
        <taxon>Pezizomycotina</taxon>
        <taxon>Eurotiomycetes</taxon>
        <taxon>Eurotiomycetidae</taxon>
        <taxon>Eurotiales</taxon>
        <taxon>Aspergillaceae</taxon>
        <taxon>Penicillium</taxon>
        <taxon>Penicillium chrysogenum species complex</taxon>
    </lineage>
</organism>
<dbReference type="AlphaFoldDB" id="A0A167PSM4"/>
<gene>
    <name evidence="2" type="ORF">EN45_108630</name>
</gene>
<protein>
    <submittedName>
        <fullName evidence="2">Uncharacterized protein</fullName>
    </submittedName>
</protein>